<protein>
    <submittedName>
        <fullName evidence="12">Tlr0588 protein</fullName>
    </submittedName>
</protein>
<dbReference type="eggNOG" id="COG4243">
    <property type="taxonomic scope" value="Bacteria"/>
</dbReference>
<feature type="transmembrane region" description="Helical" evidence="10">
    <location>
        <begin position="111"/>
        <end position="133"/>
    </location>
</feature>
<evidence type="ECO:0000259" key="11">
    <source>
        <dbReference type="SMART" id="SM00756"/>
    </source>
</evidence>
<dbReference type="InterPro" id="IPR038354">
    <property type="entry name" value="VKOR_sf"/>
</dbReference>
<dbReference type="KEGG" id="tel:tlr0588"/>
<evidence type="ECO:0000256" key="2">
    <source>
        <dbReference type="ARBA" id="ARBA00006214"/>
    </source>
</evidence>
<evidence type="ECO:0000256" key="1">
    <source>
        <dbReference type="ARBA" id="ARBA00004141"/>
    </source>
</evidence>
<keyword evidence="4" id="KW-0874">Quinone</keyword>
<dbReference type="InterPro" id="IPR012932">
    <property type="entry name" value="VKOR"/>
</dbReference>
<evidence type="ECO:0000256" key="9">
    <source>
        <dbReference type="ARBA" id="ARBA00023284"/>
    </source>
</evidence>
<evidence type="ECO:0000256" key="4">
    <source>
        <dbReference type="ARBA" id="ARBA00022719"/>
    </source>
</evidence>
<dbReference type="EMBL" id="BA000039">
    <property type="protein sequence ID" value="BAC08140.1"/>
    <property type="molecule type" value="Genomic_DNA"/>
</dbReference>
<evidence type="ECO:0000313" key="12">
    <source>
        <dbReference type="EMBL" id="BAC08140.1"/>
    </source>
</evidence>
<dbReference type="InterPro" id="IPR044698">
    <property type="entry name" value="VKOR/LTO1"/>
</dbReference>
<sequence length="307" mass="33850">MIERGGSPMVRRRSTPWIHRWSRWLIGGVALAGMMVTAYLTITKITNAEVACPTSGCDVVLNSPWATVFGLPLSLIGFVAYTGMLSLAALPLLLNQPQQKELRRTAENTTWLLLFLGATAMASFSSYLMYILFTEIKATCPYCIASAIFSLTFLILTILGREWSDRGQLFFNGVIVAVITLVGVFGIYNSRMANPDGPGIPIVNTSGAAEVALARHLTQVGAVMYGAYWCSHCHAQKELFGKQAVRELNYVECDPNGANPQVERCRAKGIQAYPTWEINDQLYSGTRSLSELSRLSNYKGPMNFKNE</sequence>
<keyword evidence="8" id="KW-1015">Disulfide bond</keyword>
<dbReference type="GO" id="GO:0016020">
    <property type="term" value="C:membrane"/>
    <property type="evidence" value="ECO:0007669"/>
    <property type="project" value="UniProtKB-SubCell"/>
</dbReference>
<evidence type="ECO:0000256" key="6">
    <source>
        <dbReference type="ARBA" id="ARBA00023002"/>
    </source>
</evidence>
<organism evidence="12 13">
    <name type="scientific">Thermosynechococcus vestitus (strain NIES-2133 / IAM M-273 / BP-1)</name>
    <dbReference type="NCBI Taxonomy" id="197221"/>
    <lineage>
        <taxon>Bacteria</taxon>
        <taxon>Bacillati</taxon>
        <taxon>Cyanobacteriota</taxon>
        <taxon>Cyanophyceae</taxon>
        <taxon>Acaryochloridales</taxon>
        <taxon>Thermosynechococcaceae</taxon>
        <taxon>Thermosynechococcus</taxon>
    </lineage>
</organism>
<comment type="subcellular location">
    <subcellularLocation>
        <location evidence="1">Membrane</location>
        <topology evidence="1">Multi-pass membrane protein</topology>
    </subcellularLocation>
</comment>
<dbReference type="SMART" id="SM00756">
    <property type="entry name" value="VKc"/>
    <property type="match status" value="1"/>
</dbReference>
<keyword evidence="3 10" id="KW-0812">Transmembrane</keyword>
<dbReference type="PANTHER" id="PTHR34573:SF1">
    <property type="entry name" value="VITAMIN K EPOXIDE REDUCTASE DOMAIN-CONTAINING PROTEIN"/>
    <property type="match status" value="1"/>
</dbReference>
<dbReference type="CDD" id="cd12916">
    <property type="entry name" value="VKOR_1"/>
    <property type="match status" value="1"/>
</dbReference>
<evidence type="ECO:0000256" key="7">
    <source>
        <dbReference type="ARBA" id="ARBA00023136"/>
    </source>
</evidence>
<evidence type="ECO:0000256" key="5">
    <source>
        <dbReference type="ARBA" id="ARBA00022989"/>
    </source>
</evidence>
<keyword evidence="13" id="KW-1185">Reference proteome</keyword>
<name>Q8DLA8_THEVB</name>
<keyword evidence="9" id="KW-0676">Redox-active center</keyword>
<dbReference type="Pfam" id="PF07884">
    <property type="entry name" value="VKOR"/>
    <property type="match status" value="1"/>
</dbReference>
<feature type="transmembrane region" description="Helical" evidence="10">
    <location>
        <begin position="21"/>
        <end position="42"/>
    </location>
</feature>
<feature type="transmembrane region" description="Helical" evidence="10">
    <location>
        <begin position="69"/>
        <end position="90"/>
    </location>
</feature>
<dbReference type="EnsemblBacteria" id="BAC08140">
    <property type="protein sequence ID" value="BAC08140"/>
    <property type="gene ID" value="BAC08140"/>
</dbReference>
<evidence type="ECO:0000313" key="13">
    <source>
        <dbReference type="Proteomes" id="UP000000440"/>
    </source>
</evidence>
<feature type="transmembrane region" description="Helical" evidence="10">
    <location>
        <begin position="139"/>
        <end position="160"/>
    </location>
</feature>
<dbReference type="SUPFAM" id="SSF52833">
    <property type="entry name" value="Thioredoxin-like"/>
    <property type="match status" value="1"/>
</dbReference>
<dbReference type="GO" id="GO:0016491">
    <property type="term" value="F:oxidoreductase activity"/>
    <property type="evidence" value="ECO:0007669"/>
    <property type="project" value="UniProtKB-KW"/>
</dbReference>
<keyword evidence="7 10" id="KW-0472">Membrane</keyword>
<dbReference type="Gene3D" id="3.40.30.10">
    <property type="entry name" value="Glutaredoxin"/>
    <property type="match status" value="1"/>
</dbReference>
<feature type="transmembrane region" description="Helical" evidence="10">
    <location>
        <begin position="169"/>
        <end position="188"/>
    </location>
</feature>
<dbReference type="GO" id="GO:0048038">
    <property type="term" value="F:quinone binding"/>
    <property type="evidence" value="ECO:0007669"/>
    <property type="project" value="UniProtKB-KW"/>
</dbReference>
<proteinExistence type="inferred from homology"/>
<dbReference type="eggNOG" id="COG0526">
    <property type="taxonomic scope" value="Bacteria"/>
</dbReference>
<gene>
    <name evidence="12" type="ordered locus">tlr0588</name>
</gene>
<evidence type="ECO:0000256" key="10">
    <source>
        <dbReference type="SAM" id="Phobius"/>
    </source>
</evidence>
<dbReference type="Proteomes" id="UP000000440">
    <property type="component" value="Chromosome"/>
</dbReference>
<reference evidence="12 13" key="1">
    <citation type="journal article" date="2002" name="DNA Res.">
        <title>Complete genome structure of the thermophilic cyanobacterium Thermosynechococcus elongatus BP-1.</title>
        <authorList>
            <person name="Nakamura Y."/>
            <person name="Kaneko T."/>
            <person name="Sato S."/>
            <person name="Ikeuchi M."/>
            <person name="Katoh H."/>
            <person name="Sasamoto S."/>
            <person name="Watanabe A."/>
            <person name="Iriguchi M."/>
            <person name="Kawashima K."/>
            <person name="Kimura T."/>
            <person name="Kishida Y."/>
            <person name="Kiyokawa C."/>
            <person name="Kohara M."/>
            <person name="Matsumoto M."/>
            <person name="Matsuno A."/>
            <person name="Nakazaki N."/>
            <person name="Shimpo S."/>
            <person name="Sugimoto M."/>
            <person name="Takeuchi C."/>
            <person name="Yamada M."/>
            <person name="Tabata S."/>
        </authorList>
    </citation>
    <scope>NUCLEOTIDE SEQUENCE [LARGE SCALE GENOMIC DNA]</scope>
    <source>
        <strain evidence="13">IAM M-273 / NIES-2133 / BP-1</strain>
    </source>
</reference>
<dbReference type="Gene3D" id="1.20.1440.130">
    <property type="entry name" value="VKOR domain"/>
    <property type="match status" value="1"/>
</dbReference>
<dbReference type="AlphaFoldDB" id="Q8DLA8"/>
<keyword evidence="5 10" id="KW-1133">Transmembrane helix</keyword>
<dbReference type="PATRIC" id="fig|197221.4.peg.621"/>
<dbReference type="InterPro" id="IPR036249">
    <property type="entry name" value="Thioredoxin-like_sf"/>
</dbReference>
<feature type="domain" description="Vitamin K epoxide reductase" evidence="11">
    <location>
        <begin position="19"/>
        <end position="161"/>
    </location>
</feature>
<evidence type="ECO:0000256" key="8">
    <source>
        <dbReference type="ARBA" id="ARBA00023157"/>
    </source>
</evidence>
<keyword evidence="6" id="KW-0560">Oxidoreductase</keyword>
<evidence type="ECO:0000256" key="3">
    <source>
        <dbReference type="ARBA" id="ARBA00022692"/>
    </source>
</evidence>
<dbReference type="STRING" id="197221.gene:10747178"/>
<comment type="similarity">
    <text evidence="2">Belongs to the VKOR family.</text>
</comment>
<dbReference type="PANTHER" id="PTHR34573">
    <property type="entry name" value="VKC DOMAIN-CONTAINING PROTEIN"/>
    <property type="match status" value="1"/>
</dbReference>
<accession>Q8DLA8</accession>